<protein>
    <submittedName>
        <fullName evidence="1">Uncharacterized protein</fullName>
    </submittedName>
</protein>
<dbReference type="EMBL" id="LAZR01003695">
    <property type="protein sequence ID" value="KKN15616.1"/>
    <property type="molecule type" value="Genomic_DNA"/>
</dbReference>
<evidence type="ECO:0000313" key="1">
    <source>
        <dbReference type="EMBL" id="KKN15616.1"/>
    </source>
</evidence>
<name>A0A0F9QR12_9ZZZZ</name>
<sequence>MIAKKIIDNLKTNLAEAGSQIAGFTDHHIMFMLDEARATLASRKMDAKVNVIQMIQPVDVVPIDATRTEMGTIGDKKVLKLVIPDPIAYLNGGGIMTVGPTDGTESYSRITYSQIRTALYRKYTGKAPKWFFHENAIYIVNADSEMLQKIRVRGIWDQPYLVEIAMKRYKYLDPFNWEYPLSMKDLNTVYQLAMAGDLGWGDIATQSIQAQKVKQKKDGQLLQALKSLGNAQTQQEPV</sequence>
<dbReference type="AlphaFoldDB" id="A0A0F9QR12"/>
<organism evidence="1">
    <name type="scientific">marine sediment metagenome</name>
    <dbReference type="NCBI Taxonomy" id="412755"/>
    <lineage>
        <taxon>unclassified sequences</taxon>
        <taxon>metagenomes</taxon>
        <taxon>ecological metagenomes</taxon>
    </lineage>
</organism>
<accession>A0A0F9QR12</accession>
<dbReference type="Pfam" id="PF25702">
    <property type="entry name" value="CrAss_Ring_2"/>
    <property type="match status" value="1"/>
</dbReference>
<proteinExistence type="predicted"/>
<dbReference type="InterPro" id="IPR057878">
    <property type="entry name" value="CrAss_Ring_2"/>
</dbReference>
<gene>
    <name evidence="1" type="ORF">LCGC14_0984220</name>
</gene>
<reference evidence="1" key="1">
    <citation type="journal article" date="2015" name="Nature">
        <title>Complex archaea that bridge the gap between prokaryotes and eukaryotes.</title>
        <authorList>
            <person name="Spang A."/>
            <person name="Saw J.H."/>
            <person name="Jorgensen S.L."/>
            <person name="Zaremba-Niedzwiedzka K."/>
            <person name="Martijn J."/>
            <person name="Lind A.E."/>
            <person name="van Eijk R."/>
            <person name="Schleper C."/>
            <person name="Guy L."/>
            <person name="Ettema T.J."/>
        </authorList>
    </citation>
    <scope>NUCLEOTIDE SEQUENCE</scope>
</reference>
<comment type="caution">
    <text evidence="1">The sequence shown here is derived from an EMBL/GenBank/DDBJ whole genome shotgun (WGS) entry which is preliminary data.</text>
</comment>